<proteinExistence type="predicted"/>
<name>A0A9E7HVN5_9LILI</name>
<protein>
    <submittedName>
        <fullName evidence="2">Uncharacterized protein</fullName>
    </submittedName>
</protein>
<evidence type="ECO:0000313" key="2">
    <source>
        <dbReference type="EMBL" id="URE41321.1"/>
    </source>
</evidence>
<feature type="region of interest" description="Disordered" evidence="1">
    <location>
        <begin position="1"/>
        <end position="32"/>
    </location>
</feature>
<evidence type="ECO:0000313" key="3">
    <source>
        <dbReference type="Proteomes" id="UP001055439"/>
    </source>
</evidence>
<dbReference type="EMBL" id="CP097510">
    <property type="protein sequence ID" value="URE41321.1"/>
    <property type="molecule type" value="Genomic_DNA"/>
</dbReference>
<evidence type="ECO:0000256" key="1">
    <source>
        <dbReference type="SAM" id="MobiDB-lite"/>
    </source>
</evidence>
<keyword evidence="3" id="KW-1185">Reference proteome</keyword>
<feature type="compositionally biased region" description="Acidic residues" evidence="1">
    <location>
        <begin position="1"/>
        <end position="11"/>
    </location>
</feature>
<dbReference type="AlphaFoldDB" id="A0A9E7HVN5"/>
<dbReference type="Proteomes" id="UP001055439">
    <property type="component" value="Chromosome 8"/>
</dbReference>
<gene>
    <name evidence="2" type="ORF">MUK42_36548</name>
</gene>
<reference evidence="2" key="1">
    <citation type="submission" date="2022-05" db="EMBL/GenBank/DDBJ databases">
        <title>The Musa troglodytarum L. genome provides insights into the mechanism of non-climacteric behaviour and enrichment of carotenoids.</title>
        <authorList>
            <person name="Wang J."/>
        </authorList>
    </citation>
    <scope>NUCLEOTIDE SEQUENCE</scope>
    <source>
        <tissue evidence="2">Leaf</tissue>
    </source>
</reference>
<sequence>MTAVADDDDLVDPIFSGAGHAENTGGRPSTFDHDRIESDLVCSFQRGSDSSQLDVEAEGVSSCSYSERYAAASHQMVLLLSTVSCSVSCYSIKCVPLDMLCLFPL</sequence>
<organism evidence="2 3">
    <name type="scientific">Musa troglodytarum</name>
    <name type="common">fe'i banana</name>
    <dbReference type="NCBI Taxonomy" id="320322"/>
    <lineage>
        <taxon>Eukaryota</taxon>
        <taxon>Viridiplantae</taxon>
        <taxon>Streptophyta</taxon>
        <taxon>Embryophyta</taxon>
        <taxon>Tracheophyta</taxon>
        <taxon>Spermatophyta</taxon>
        <taxon>Magnoliopsida</taxon>
        <taxon>Liliopsida</taxon>
        <taxon>Zingiberales</taxon>
        <taxon>Musaceae</taxon>
        <taxon>Musa</taxon>
    </lineage>
</organism>
<accession>A0A9E7HVN5</accession>